<evidence type="ECO:0000313" key="3">
    <source>
        <dbReference type="Proteomes" id="UP000521943"/>
    </source>
</evidence>
<comment type="caution">
    <text evidence="1">The sequence shown here is derived from an EMBL/GenBank/DDBJ whole genome shotgun (WGS) entry which is preliminary data.</text>
</comment>
<organism evidence="1 3">
    <name type="scientific">Ephemerocybe angulata</name>
    <dbReference type="NCBI Taxonomy" id="980116"/>
    <lineage>
        <taxon>Eukaryota</taxon>
        <taxon>Fungi</taxon>
        <taxon>Dikarya</taxon>
        <taxon>Basidiomycota</taxon>
        <taxon>Agaricomycotina</taxon>
        <taxon>Agaricomycetes</taxon>
        <taxon>Agaricomycetidae</taxon>
        <taxon>Agaricales</taxon>
        <taxon>Agaricineae</taxon>
        <taxon>Psathyrellaceae</taxon>
        <taxon>Ephemerocybe</taxon>
    </lineage>
</organism>
<gene>
    <name evidence="2" type="ORF">DFP72DRAFT_889190</name>
    <name evidence="1" type="ORF">DFP72DRAFT_908795</name>
</gene>
<dbReference type="EMBL" id="JACGCI010000052">
    <property type="protein sequence ID" value="KAF6751235.1"/>
    <property type="molecule type" value="Genomic_DNA"/>
</dbReference>
<proteinExistence type="predicted"/>
<dbReference type="AlphaFoldDB" id="A0A8H6M1S0"/>
<evidence type="ECO:0000313" key="1">
    <source>
        <dbReference type="EMBL" id="KAF6751235.1"/>
    </source>
</evidence>
<name>A0A8H6M1S0_9AGAR</name>
<accession>A0A8H6M1S0</accession>
<keyword evidence="3" id="KW-1185">Reference proteome</keyword>
<reference evidence="1 3" key="1">
    <citation type="submission" date="2020-07" db="EMBL/GenBank/DDBJ databases">
        <title>Comparative genomics of pyrophilous fungi reveals a link between fire events and developmental genes.</title>
        <authorList>
            <consortium name="DOE Joint Genome Institute"/>
            <person name="Steindorff A.S."/>
            <person name="Carver A."/>
            <person name="Calhoun S."/>
            <person name="Stillman K."/>
            <person name="Liu H."/>
            <person name="Lipzen A."/>
            <person name="Pangilinan J."/>
            <person name="Labutti K."/>
            <person name="Bruns T.D."/>
            <person name="Grigoriev I.V."/>
        </authorList>
    </citation>
    <scope>NUCLEOTIDE SEQUENCE [LARGE SCALE GENOMIC DNA]</scope>
    <source>
        <strain evidence="1 3">CBS 144469</strain>
    </source>
</reference>
<evidence type="ECO:0000313" key="2">
    <source>
        <dbReference type="EMBL" id="KAF6758416.1"/>
    </source>
</evidence>
<dbReference type="Proteomes" id="UP000521943">
    <property type="component" value="Unassembled WGS sequence"/>
</dbReference>
<protein>
    <submittedName>
        <fullName evidence="1">Uncharacterized protein</fullName>
    </submittedName>
</protein>
<sequence length="155" mass="18472">MPRYHCTPSNCLHGQDISRWEITLPEIATMTISAPYYRNATLEGKGIQFFERWFHRVFLARHPMHHRQLLDSDINQDGTINDQVKAQIKPIILHLLHREVNIVCNVPCAMPWRKWLSIARRTSRRKEWKKEWKRLRRCLDLEEDLFAACPCPDCP</sequence>
<dbReference type="EMBL" id="JACGCI010000019">
    <property type="protein sequence ID" value="KAF6758416.1"/>
    <property type="molecule type" value="Genomic_DNA"/>
</dbReference>